<evidence type="ECO:0000313" key="1">
    <source>
        <dbReference type="EMBL" id="CAG5133006.1"/>
    </source>
</evidence>
<name>A0A8S4A1T8_9EUPU</name>
<evidence type="ECO:0000313" key="2">
    <source>
        <dbReference type="Proteomes" id="UP000678393"/>
    </source>
</evidence>
<sequence>NSIFHGTSHEMDKSIEKRRVSITASPCCEYLWTYRQLNESRDLNNNLVRIAQNVHPQSFQMVYCLDKGNASRCRAMDHT</sequence>
<protein>
    <submittedName>
        <fullName evidence="1">Uncharacterized protein</fullName>
    </submittedName>
</protein>
<keyword evidence="2" id="KW-1185">Reference proteome</keyword>
<dbReference type="EMBL" id="CAJHNH020005818">
    <property type="protein sequence ID" value="CAG5133006.1"/>
    <property type="molecule type" value="Genomic_DNA"/>
</dbReference>
<reference evidence="1" key="1">
    <citation type="submission" date="2021-04" db="EMBL/GenBank/DDBJ databases">
        <authorList>
            <consortium name="Molecular Ecology Group"/>
        </authorList>
    </citation>
    <scope>NUCLEOTIDE SEQUENCE</scope>
</reference>
<dbReference type="Proteomes" id="UP000678393">
    <property type="component" value="Unassembled WGS sequence"/>
</dbReference>
<proteinExistence type="predicted"/>
<comment type="caution">
    <text evidence="1">The sequence shown here is derived from an EMBL/GenBank/DDBJ whole genome shotgun (WGS) entry which is preliminary data.</text>
</comment>
<feature type="non-terminal residue" evidence="1">
    <location>
        <position position="1"/>
    </location>
</feature>
<dbReference type="AlphaFoldDB" id="A0A8S4A1T8"/>
<feature type="non-terminal residue" evidence="1">
    <location>
        <position position="79"/>
    </location>
</feature>
<gene>
    <name evidence="1" type="ORF">CUNI_LOCUS18564</name>
</gene>
<accession>A0A8S4A1T8</accession>
<organism evidence="1 2">
    <name type="scientific">Candidula unifasciata</name>
    <dbReference type="NCBI Taxonomy" id="100452"/>
    <lineage>
        <taxon>Eukaryota</taxon>
        <taxon>Metazoa</taxon>
        <taxon>Spiralia</taxon>
        <taxon>Lophotrochozoa</taxon>
        <taxon>Mollusca</taxon>
        <taxon>Gastropoda</taxon>
        <taxon>Heterobranchia</taxon>
        <taxon>Euthyneura</taxon>
        <taxon>Panpulmonata</taxon>
        <taxon>Eupulmonata</taxon>
        <taxon>Stylommatophora</taxon>
        <taxon>Helicina</taxon>
        <taxon>Helicoidea</taxon>
        <taxon>Geomitridae</taxon>
        <taxon>Candidula</taxon>
    </lineage>
</organism>